<evidence type="ECO:0000256" key="1">
    <source>
        <dbReference type="ARBA" id="ARBA00022676"/>
    </source>
</evidence>
<dbReference type="GO" id="GO:0009244">
    <property type="term" value="P:lipopolysaccharide core region biosynthetic process"/>
    <property type="evidence" value="ECO:0007669"/>
    <property type="project" value="TreeGrafter"/>
</dbReference>
<dbReference type="InterPro" id="IPR051199">
    <property type="entry name" value="LPS_LOS_Heptosyltrfase"/>
</dbReference>
<evidence type="ECO:0000313" key="3">
    <source>
        <dbReference type="EMBL" id="KAB8186507.1"/>
    </source>
</evidence>
<dbReference type="GO" id="GO:0008713">
    <property type="term" value="F:ADP-heptose-lipopolysaccharide heptosyltransferase activity"/>
    <property type="evidence" value="ECO:0007669"/>
    <property type="project" value="TreeGrafter"/>
</dbReference>
<dbReference type="Gene3D" id="3.40.50.2000">
    <property type="entry name" value="Glycogen Phosphorylase B"/>
    <property type="match status" value="2"/>
</dbReference>
<evidence type="ECO:0000256" key="2">
    <source>
        <dbReference type="ARBA" id="ARBA00022679"/>
    </source>
</evidence>
<keyword evidence="1" id="KW-0328">Glycosyltransferase</keyword>
<accession>A0A5N6C170</accession>
<proteinExistence type="predicted"/>
<organism evidence="3 4">
    <name type="scientific">Microbispora catharanthi</name>
    <dbReference type="NCBI Taxonomy" id="1712871"/>
    <lineage>
        <taxon>Bacteria</taxon>
        <taxon>Bacillati</taxon>
        <taxon>Actinomycetota</taxon>
        <taxon>Actinomycetes</taxon>
        <taxon>Streptosporangiales</taxon>
        <taxon>Streptosporangiaceae</taxon>
        <taxon>Microbispora</taxon>
    </lineage>
</organism>
<comment type="caution">
    <text evidence="3">The sequence shown here is derived from an EMBL/GenBank/DDBJ whole genome shotgun (WGS) entry which is preliminary data.</text>
</comment>
<reference evidence="3 4" key="1">
    <citation type="submission" date="2019-10" db="EMBL/GenBank/DDBJ databases">
        <title>Nonomuraea sp. nov., isolated from Phyllanthus amarus.</title>
        <authorList>
            <person name="Klykleung N."/>
            <person name="Tanasupawat S."/>
        </authorList>
    </citation>
    <scope>NUCLEOTIDE SEQUENCE [LARGE SCALE GENOMIC DNA]</scope>
    <source>
        <strain evidence="3 4">CR1-09</strain>
    </source>
</reference>
<dbReference type="SUPFAM" id="SSF53756">
    <property type="entry name" value="UDP-Glycosyltransferase/glycogen phosphorylase"/>
    <property type="match status" value="1"/>
</dbReference>
<sequence length="366" mass="37976">MREPYREILVVDLLGGIGDLLMLLPVVHGLARGNPGGSLRVLTHEPGAALLRGDPAVTRVLTPRHGGAGAEREAVAEALAARRPDLAITTTRYDGIADLLAASGARCVTDLWRRPPPDEPVGGRYLRILLAEGLLRPEDALVRPAVRLTPAEIAYGESTLARGVPAGAARAPVVLITAAGMDVKRWPAGRWRELAASLARRGHPLLTPDAPPKRGPAEAAVFGREVAVLPRCGLRGLAACFAAVARRGGVVVGGDTGPLRLAAAAGAATVGLFGPTWAGRYGIGSGDGAGSADLQGLPGCPHRRPTAITEQPCWWTAECPLSPAGPACMADIPVTSVVRAVTRLCAGRPDLPDLPDLPGRHPADDR</sequence>
<dbReference type="GO" id="GO:0005829">
    <property type="term" value="C:cytosol"/>
    <property type="evidence" value="ECO:0007669"/>
    <property type="project" value="TreeGrafter"/>
</dbReference>
<dbReference type="AlphaFoldDB" id="A0A5N6C170"/>
<name>A0A5N6C170_9ACTN</name>
<keyword evidence="4" id="KW-1185">Reference proteome</keyword>
<dbReference type="RefSeq" id="WP_139573433.1">
    <property type="nucleotide sequence ID" value="NZ_VDMA02000003.1"/>
</dbReference>
<protein>
    <submittedName>
        <fullName evidence="3">Lipopolysaccharide heptosyltransferase family protein</fullName>
    </submittedName>
</protein>
<evidence type="ECO:0000313" key="4">
    <source>
        <dbReference type="Proteomes" id="UP000313066"/>
    </source>
</evidence>
<keyword evidence="2 3" id="KW-0808">Transferase</keyword>
<dbReference type="CDD" id="cd03789">
    <property type="entry name" value="GT9_LPS_heptosyltransferase"/>
    <property type="match status" value="1"/>
</dbReference>
<dbReference type="Proteomes" id="UP000313066">
    <property type="component" value="Unassembled WGS sequence"/>
</dbReference>
<gene>
    <name evidence="3" type="ORF">FH610_006850</name>
</gene>
<dbReference type="PANTHER" id="PTHR30160:SF1">
    <property type="entry name" value="LIPOPOLYSACCHARIDE 1,2-N-ACETYLGLUCOSAMINETRANSFERASE-RELATED"/>
    <property type="match status" value="1"/>
</dbReference>
<dbReference type="EMBL" id="VDMA02000003">
    <property type="protein sequence ID" value="KAB8186507.1"/>
    <property type="molecule type" value="Genomic_DNA"/>
</dbReference>
<dbReference type="InterPro" id="IPR002201">
    <property type="entry name" value="Glyco_trans_9"/>
</dbReference>
<dbReference type="PANTHER" id="PTHR30160">
    <property type="entry name" value="TETRAACYLDISACCHARIDE 4'-KINASE-RELATED"/>
    <property type="match status" value="1"/>
</dbReference>
<dbReference type="Pfam" id="PF01075">
    <property type="entry name" value="Glyco_transf_9"/>
    <property type="match status" value="1"/>
</dbReference>